<reference evidence="2" key="2">
    <citation type="submission" date="2014-07" db="EMBL/GenBank/DDBJ databases">
        <title>Initial genome analysis of the psychrotolerant acidophile Acidithiobacillus ferrivorans CF27: insights into iron and sulfur oxidation pathways and into biofilm formation.</title>
        <authorList>
            <person name="Talla E."/>
            <person name="Hedrich S."/>
            <person name="Mangenot S."/>
            <person name="Ji B."/>
            <person name="Johnson D.B."/>
            <person name="Barbe V."/>
            <person name="Bonnefoy V."/>
        </authorList>
    </citation>
    <scope>NUCLEOTIDE SEQUENCE [LARGE SCALE GENOMIC DNA]</scope>
    <source>
        <strain evidence="2">CF27</strain>
    </source>
</reference>
<dbReference type="InterPro" id="IPR036928">
    <property type="entry name" value="AS_sf"/>
</dbReference>
<dbReference type="EC" id="6.3.5.-" evidence="2"/>
<dbReference type="GO" id="GO:0016740">
    <property type="term" value="F:transferase activity"/>
    <property type="evidence" value="ECO:0007669"/>
    <property type="project" value="UniProtKB-KW"/>
</dbReference>
<keyword evidence="3" id="KW-0378">Hydrolase</keyword>
<organism evidence="2">
    <name type="scientific">Acidithiobacillus ferrivorans</name>
    <dbReference type="NCBI Taxonomy" id="160808"/>
    <lineage>
        <taxon>Bacteria</taxon>
        <taxon>Pseudomonadati</taxon>
        <taxon>Pseudomonadota</taxon>
        <taxon>Acidithiobacillia</taxon>
        <taxon>Acidithiobacillales</taxon>
        <taxon>Acidithiobacillaceae</taxon>
        <taxon>Acidithiobacillus</taxon>
    </lineage>
</organism>
<reference evidence="2" key="1">
    <citation type="submission" date="2014-03" db="EMBL/GenBank/DDBJ databases">
        <authorList>
            <person name="Genoscope - CEA"/>
        </authorList>
    </citation>
    <scope>NUCLEOTIDE SEQUENCE [LARGE SCALE GENOMIC DNA]</scope>
    <source>
        <strain evidence="2">CF27</strain>
    </source>
</reference>
<dbReference type="GO" id="GO:0018750">
    <property type="term" value="F:biuret amidohydrolase activity"/>
    <property type="evidence" value="ECO:0007669"/>
    <property type="project" value="UniProtKB-EC"/>
</dbReference>
<dbReference type="InterPro" id="IPR023631">
    <property type="entry name" value="Amidase_dom"/>
</dbReference>
<dbReference type="GO" id="GO:0016874">
    <property type="term" value="F:ligase activity"/>
    <property type="evidence" value="ECO:0007669"/>
    <property type="project" value="UniProtKB-KW"/>
</dbReference>
<dbReference type="InterPro" id="IPR014087">
    <property type="entry name" value="Carboxybiuret_hydro_AtzE"/>
</dbReference>
<feature type="domain" description="Amidase" evidence="1">
    <location>
        <begin position="27"/>
        <end position="445"/>
    </location>
</feature>
<gene>
    <name evidence="3" type="primary">atzE</name>
    <name evidence="2" type="ORF">AFERRI_30178</name>
    <name evidence="3" type="ORF">AFERRI_50423</name>
</gene>
<dbReference type="NCBIfam" id="TIGR02715">
    <property type="entry name" value="amido_AtzE"/>
    <property type="match status" value="1"/>
</dbReference>
<evidence type="ECO:0000313" key="3">
    <source>
        <dbReference type="EMBL" id="SMH67222.1"/>
    </source>
</evidence>
<dbReference type="NCBIfam" id="NF006631">
    <property type="entry name" value="PRK09201.1"/>
    <property type="match status" value="1"/>
</dbReference>
<dbReference type="Gene3D" id="3.90.1300.10">
    <property type="entry name" value="Amidase signature (AS) domain"/>
    <property type="match status" value="1"/>
</dbReference>
<dbReference type="PANTHER" id="PTHR11895:SF172">
    <property type="entry name" value="GLUTAMYL-TRNA(GLN) AMIDOTRANSFERASE"/>
    <property type="match status" value="1"/>
</dbReference>
<name>A0A060ULM3_9PROT</name>
<dbReference type="Pfam" id="PF01425">
    <property type="entry name" value="Amidase"/>
    <property type="match status" value="1"/>
</dbReference>
<evidence type="ECO:0000259" key="1">
    <source>
        <dbReference type="Pfam" id="PF01425"/>
    </source>
</evidence>
<dbReference type="SUPFAM" id="SSF75304">
    <property type="entry name" value="Amidase signature (AS) enzymes"/>
    <property type="match status" value="1"/>
</dbReference>
<dbReference type="EMBL" id="LT841305">
    <property type="protein sequence ID" value="SMH67222.1"/>
    <property type="molecule type" value="Genomic_DNA"/>
</dbReference>
<dbReference type="EC" id="3.5.1.84" evidence="3"/>
<evidence type="ECO:0000313" key="4">
    <source>
        <dbReference type="Proteomes" id="UP000193925"/>
    </source>
</evidence>
<dbReference type="EMBL" id="CCCS020000023">
    <property type="protein sequence ID" value="CDQ09532.1"/>
    <property type="molecule type" value="Genomic_DNA"/>
</dbReference>
<keyword evidence="4" id="KW-1185">Reference proteome</keyword>
<protein>
    <submittedName>
        <fullName evidence="3">Biuret hydrolase</fullName>
        <ecNumber evidence="3">3.5.1.84</ecNumber>
    </submittedName>
    <submittedName>
        <fullName evidence="2">Putative Glutamyl-tRNA(Gln) amidotransferase subunit A</fullName>
        <ecNumber evidence="2">6.3.5.-</ecNumber>
    </submittedName>
</protein>
<sequence>MKTENDPFPQAQEIAQRVRSGEWRAAEVVQETLRHIHASNGEINAFTGITETRALREAAAVDRKVARGEDPGPLAGVPFAVKNLFDLQGEITLAGSKINQQDAPAATDATAVRRMTEAGAIMLGALNMGEYAYDFTGENIHYGPSRNPHDRLRMTGGSSGGSAAAVAGGMVPIALGSDTNGSIRVPSSLCGIFGLKPTYGRLSRAGAFPFCPSLDHVGPLARSVADLALAYDAMQGTDAADPVCANRPNELVSGLLAEGIGDLNIAVVGGYFAQQATPAAEQALARVAAALQVSEQIEIPGTAQARAAAYLITNAESSNLHLNRLRHHAADYDPDVRDRMLAGTLLPASWSIQAQRFRHWYQAEVLKVFARYDLLLAPATPMSAPAIGQRTMELDGEQMLVRPHLGLYTQPLSFIGLPVVVVPVASTGAMPIGVQIVAAPWQEAKALKVARQLELHGFTSPIPTR</sequence>
<dbReference type="Proteomes" id="UP000193925">
    <property type="component" value="Chromosome AFERRI"/>
</dbReference>
<dbReference type="PANTHER" id="PTHR11895">
    <property type="entry name" value="TRANSAMIDASE"/>
    <property type="match status" value="1"/>
</dbReference>
<dbReference type="RefSeq" id="WP_035191859.1">
    <property type="nucleotide sequence ID" value="NZ_CCCS020000023.1"/>
</dbReference>
<keyword evidence="2" id="KW-0436">Ligase</keyword>
<accession>A0A060ULM3</accession>
<dbReference type="AlphaFoldDB" id="A0A060ULM3"/>
<reference evidence="3 4" key="3">
    <citation type="submission" date="2017-03" db="EMBL/GenBank/DDBJ databases">
        <authorList>
            <person name="Regsiter A."/>
            <person name="William W."/>
        </authorList>
    </citation>
    <scope>NUCLEOTIDE SEQUENCE [LARGE SCALE GENOMIC DNA]</scope>
    <source>
        <strain evidence="3">PRJEB5721</strain>
    </source>
</reference>
<dbReference type="InterPro" id="IPR000120">
    <property type="entry name" value="Amidase"/>
</dbReference>
<evidence type="ECO:0000313" key="2">
    <source>
        <dbReference type="EMBL" id="CDQ09532.1"/>
    </source>
</evidence>
<proteinExistence type="predicted"/>
<keyword evidence="2" id="KW-0808">Transferase</keyword>